<feature type="transmembrane region" description="Helical" evidence="3">
    <location>
        <begin position="16"/>
        <end position="43"/>
    </location>
</feature>
<name>A0A0M1N217_9BACL</name>
<keyword evidence="3" id="KW-0812">Transmembrane</keyword>
<evidence type="ECO:0000313" key="5">
    <source>
        <dbReference type="Proteomes" id="UP000036932"/>
    </source>
</evidence>
<dbReference type="Proteomes" id="UP000036932">
    <property type="component" value="Unassembled WGS sequence"/>
</dbReference>
<comment type="caution">
    <text evidence="4">The sequence shown here is derived from an EMBL/GenBank/DDBJ whole genome shotgun (WGS) entry which is preliminary data.</text>
</comment>
<protein>
    <submittedName>
        <fullName evidence="4">Uncharacterized protein</fullName>
    </submittedName>
</protein>
<dbReference type="SUPFAM" id="SSF103473">
    <property type="entry name" value="MFS general substrate transporter"/>
    <property type="match status" value="1"/>
</dbReference>
<gene>
    <name evidence="4" type="ORF">AM231_26625</name>
</gene>
<proteinExistence type="predicted"/>
<feature type="transmembrane region" description="Helical" evidence="3">
    <location>
        <begin position="304"/>
        <end position="323"/>
    </location>
</feature>
<dbReference type="PATRIC" id="fig|1705565.3.peg.1539"/>
<feature type="transmembrane region" description="Helical" evidence="3">
    <location>
        <begin position="360"/>
        <end position="380"/>
    </location>
</feature>
<feature type="compositionally biased region" description="Polar residues" evidence="2">
    <location>
        <begin position="409"/>
        <end position="420"/>
    </location>
</feature>
<organism evidence="4 5">
    <name type="scientific">Paenibacillus solani</name>
    <dbReference type="NCBI Taxonomy" id="1705565"/>
    <lineage>
        <taxon>Bacteria</taxon>
        <taxon>Bacillati</taxon>
        <taxon>Bacillota</taxon>
        <taxon>Bacilli</taxon>
        <taxon>Bacillales</taxon>
        <taxon>Paenibacillaceae</taxon>
        <taxon>Paenibacillus</taxon>
    </lineage>
</organism>
<keyword evidence="5" id="KW-1185">Reference proteome</keyword>
<accession>A0A0M1N217</accession>
<sequence length="420" mass="49770">MSLVLHEQRKPRMQPFYWVLTFEMHVLGMLLGLAMTVGPLILLYYWTNVWTWISLIAIPVGIYMGIKIWNSLKGHIWFNTHLDEYLLYDDHVEYTRWDPETREASKGSFWISDLKEIYYGRYVMQYSYAYQKSKMRESLPMVELMPMLYLVATEGMKDRVVAIPFIDAMEANRWLEVIGKKDIPLYLTSILIPDIEDESALDLLREDEDLERTEFDGNIERQFRPYMEQLIQRSEEAEDRELTEEELNQVEYDMQMLEYEEALQKRRSAFRGIGWLAWLVFPVQFAIGYWLTRQAEQGNLDPDQSVYPILLVGFSAILFLFLVKWMRWPQIIIFSVVTFISFIFVDFSEIETDPSYEMSSVLLGVAMLSLPVVGLLYMGVRYMRRRRDASKLPPKPKPRRYQTQHETDLSGQSPGEQYWT</sequence>
<keyword evidence="3" id="KW-1133">Transmembrane helix</keyword>
<evidence type="ECO:0000256" key="2">
    <source>
        <dbReference type="SAM" id="MobiDB-lite"/>
    </source>
</evidence>
<evidence type="ECO:0000256" key="1">
    <source>
        <dbReference type="SAM" id="Coils"/>
    </source>
</evidence>
<feature type="compositionally biased region" description="Basic residues" evidence="2">
    <location>
        <begin position="389"/>
        <end position="402"/>
    </location>
</feature>
<dbReference type="EMBL" id="LIUT01000008">
    <property type="protein sequence ID" value="KOR76202.1"/>
    <property type="molecule type" value="Genomic_DNA"/>
</dbReference>
<reference evidence="5" key="1">
    <citation type="submission" date="2015-08" db="EMBL/GenBank/DDBJ databases">
        <title>Genome sequencing project for genomic taxonomy and phylogenomics of Bacillus-like bacteria.</title>
        <authorList>
            <person name="Liu B."/>
            <person name="Wang J."/>
            <person name="Zhu Y."/>
            <person name="Liu G."/>
            <person name="Chen Q."/>
            <person name="Chen Z."/>
            <person name="Lan J."/>
            <person name="Che J."/>
            <person name="Ge C."/>
            <person name="Shi H."/>
            <person name="Pan Z."/>
            <person name="Liu X."/>
        </authorList>
    </citation>
    <scope>NUCLEOTIDE SEQUENCE [LARGE SCALE GENOMIC DNA]</scope>
    <source>
        <strain evidence="5">FJAT-22460</strain>
    </source>
</reference>
<feature type="region of interest" description="Disordered" evidence="2">
    <location>
        <begin position="389"/>
        <end position="420"/>
    </location>
</feature>
<evidence type="ECO:0000313" key="4">
    <source>
        <dbReference type="EMBL" id="KOR76202.1"/>
    </source>
</evidence>
<dbReference type="OrthoDB" id="2521336at2"/>
<evidence type="ECO:0000256" key="3">
    <source>
        <dbReference type="SAM" id="Phobius"/>
    </source>
</evidence>
<keyword evidence="1" id="KW-0175">Coiled coil</keyword>
<feature type="coiled-coil region" evidence="1">
    <location>
        <begin position="227"/>
        <end position="260"/>
    </location>
</feature>
<dbReference type="RefSeq" id="WP_054405342.1">
    <property type="nucleotide sequence ID" value="NZ_LIUT01000008.1"/>
</dbReference>
<feature type="transmembrane region" description="Helical" evidence="3">
    <location>
        <begin position="330"/>
        <end position="348"/>
    </location>
</feature>
<dbReference type="InterPro" id="IPR036259">
    <property type="entry name" value="MFS_trans_sf"/>
</dbReference>
<feature type="transmembrane region" description="Helical" evidence="3">
    <location>
        <begin position="273"/>
        <end position="292"/>
    </location>
</feature>
<keyword evidence="3" id="KW-0472">Membrane</keyword>
<feature type="transmembrane region" description="Helical" evidence="3">
    <location>
        <begin position="49"/>
        <end position="66"/>
    </location>
</feature>
<dbReference type="AlphaFoldDB" id="A0A0M1N217"/>